<gene>
    <name evidence="6" type="ORF">SAMN05216404_10971</name>
</gene>
<sequence length="114" mass="12670">MNRTLSTAYPVASNASREAQPGPRLSVIIPTFNERNNIEELVRRIDAALKDMRWEAVFVDDNSPDGTAEVVRNLAQKDIHIRIIHRIGRRGLSTACVEGMLASSALYLSRPAAR</sequence>
<evidence type="ECO:0000256" key="4">
    <source>
        <dbReference type="SAM" id="MobiDB-lite"/>
    </source>
</evidence>
<evidence type="ECO:0000256" key="1">
    <source>
        <dbReference type="ARBA" id="ARBA00006739"/>
    </source>
</evidence>
<proteinExistence type="inferred from homology"/>
<dbReference type="EMBL" id="FOCT01000009">
    <property type="protein sequence ID" value="SEN96798.1"/>
    <property type="molecule type" value="Genomic_DNA"/>
</dbReference>
<evidence type="ECO:0000256" key="3">
    <source>
        <dbReference type="ARBA" id="ARBA00022679"/>
    </source>
</evidence>
<protein>
    <submittedName>
        <fullName evidence="6">Dolichol-phosphate mannosyltransferase</fullName>
    </submittedName>
</protein>
<dbReference type="GO" id="GO:0016020">
    <property type="term" value="C:membrane"/>
    <property type="evidence" value="ECO:0007669"/>
    <property type="project" value="GOC"/>
</dbReference>
<dbReference type="InterPro" id="IPR029044">
    <property type="entry name" value="Nucleotide-diphossugar_trans"/>
</dbReference>
<reference evidence="6 7" key="1">
    <citation type="submission" date="2016-10" db="EMBL/GenBank/DDBJ databases">
        <authorList>
            <person name="de Groot N.N."/>
        </authorList>
    </citation>
    <scope>NUCLEOTIDE SEQUENCE [LARGE SCALE GENOMIC DNA]</scope>
    <source>
        <strain evidence="6 7">Nl18</strain>
    </source>
</reference>
<dbReference type="RefSeq" id="WP_217638661.1">
    <property type="nucleotide sequence ID" value="NZ_FOCT01000009.1"/>
</dbReference>
<dbReference type="Gene3D" id="3.90.550.10">
    <property type="entry name" value="Spore Coat Polysaccharide Biosynthesis Protein SpsA, Chain A"/>
    <property type="match status" value="1"/>
</dbReference>
<dbReference type="AlphaFoldDB" id="A0A1H8KWL8"/>
<evidence type="ECO:0000313" key="7">
    <source>
        <dbReference type="Proteomes" id="UP000183898"/>
    </source>
</evidence>
<organism evidence="6 7">
    <name type="scientific">Nitrosospira multiformis</name>
    <dbReference type="NCBI Taxonomy" id="1231"/>
    <lineage>
        <taxon>Bacteria</taxon>
        <taxon>Pseudomonadati</taxon>
        <taxon>Pseudomonadota</taxon>
        <taxon>Betaproteobacteria</taxon>
        <taxon>Nitrosomonadales</taxon>
        <taxon>Nitrosomonadaceae</taxon>
        <taxon>Nitrosospira</taxon>
    </lineage>
</organism>
<feature type="region of interest" description="Disordered" evidence="4">
    <location>
        <begin position="1"/>
        <end position="20"/>
    </location>
</feature>
<accession>A0A1H8KWL8</accession>
<dbReference type="Proteomes" id="UP000183898">
    <property type="component" value="Unassembled WGS sequence"/>
</dbReference>
<dbReference type="InterPro" id="IPR039528">
    <property type="entry name" value="DPM1-like"/>
</dbReference>
<dbReference type="InterPro" id="IPR001173">
    <property type="entry name" value="Glyco_trans_2-like"/>
</dbReference>
<dbReference type="GO" id="GO:0004582">
    <property type="term" value="F:dolichyl-phosphate beta-D-mannosyltransferase activity"/>
    <property type="evidence" value="ECO:0007669"/>
    <property type="project" value="InterPro"/>
</dbReference>
<keyword evidence="3 6" id="KW-0808">Transferase</keyword>
<evidence type="ECO:0000313" key="6">
    <source>
        <dbReference type="EMBL" id="SEN96798.1"/>
    </source>
</evidence>
<name>A0A1H8KWL8_9PROT</name>
<dbReference type="Pfam" id="PF00535">
    <property type="entry name" value="Glycos_transf_2"/>
    <property type="match status" value="1"/>
</dbReference>
<dbReference type="PANTHER" id="PTHR43398">
    <property type="entry name" value="DOLICHOL-PHOSPHATE MANNOSYLTRANSFERASE SUBUNIT 1"/>
    <property type="match status" value="1"/>
</dbReference>
<feature type="domain" description="Glycosyltransferase 2-like" evidence="5">
    <location>
        <begin position="26"/>
        <end position="105"/>
    </location>
</feature>
<dbReference type="PANTHER" id="PTHR43398:SF1">
    <property type="entry name" value="DOLICHOL-PHOSPHATE MANNOSYLTRANSFERASE SUBUNIT 1"/>
    <property type="match status" value="1"/>
</dbReference>
<dbReference type="GO" id="GO:0009247">
    <property type="term" value="P:glycolipid biosynthetic process"/>
    <property type="evidence" value="ECO:0007669"/>
    <property type="project" value="TreeGrafter"/>
</dbReference>
<comment type="similarity">
    <text evidence="1">Belongs to the glycosyltransferase 2 family.</text>
</comment>
<dbReference type="SUPFAM" id="SSF53448">
    <property type="entry name" value="Nucleotide-diphospho-sugar transferases"/>
    <property type="match status" value="1"/>
</dbReference>
<evidence type="ECO:0000256" key="2">
    <source>
        <dbReference type="ARBA" id="ARBA00022676"/>
    </source>
</evidence>
<evidence type="ECO:0000259" key="5">
    <source>
        <dbReference type="Pfam" id="PF00535"/>
    </source>
</evidence>
<keyword evidence="2 6" id="KW-0328">Glycosyltransferase</keyword>
<feature type="compositionally biased region" description="Polar residues" evidence="4">
    <location>
        <begin position="1"/>
        <end position="17"/>
    </location>
</feature>